<dbReference type="InterPro" id="IPR027417">
    <property type="entry name" value="P-loop_NTPase"/>
</dbReference>
<evidence type="ECO:0000256" key="6">
    <source>
        <dbReference type="ARBA" id="ARBA00022842"/>
    </source>
</evidence>
<dbReference type="GO" id="GO:0005829">
    <property type="term" value="C:cytosol"/>
    <property type="evidence" value="ECO:0007669"/>
    <property type="project" value="TreeGrafter"/>
</dbReference>
<evidence type="ECO:0000256" key="5">
    <source>
        <dbReference type="ARBA" id="ARBA00022741"/>
    </source>
</evidence>
<keyword evidence="3 10" id="KW-0132">Cell division</keyword>
<evidence type="ECO:0000256" key="10">
    <source>
        <dbReference type="HAMAP-Rule" id="MF_00321"/>
    </source>
</evidence>
<keyword evidence="6" id="KW-0460">Magnesium</keyword>
<dbReference type="PROSITE" id="PS51706">
    <property type="entry name" value="G_ENGB"/>
    <property type="match status" value="1"/>
</dbReference>
<evidence type="ECO:0000256" key="11">
    <source>
        <dbReference type="SAM" id="MobiDB-lite"/>
    </source>
</evidence>
<dbReference type="HAMAP" id="MF_00321">
    <property type="entry name" value="GTPase_EngB"/>
    <property type="match status" value="1"/>
</dbReference>
<dbReference type="PANTHER" id="PTHR11649:SF13">
    <property type="entry name" value="ENGB-TYPE G DOMAIN-CONTAINING PROTEIN"/>
    <property type="match status" value="1"/>
</dbReference>
<evidence type="ECO:0000256" key="4">
    <source>
        <dbReference type="ARBA" id="ARBA00022723"/>
    </source>
</evidence>
<dbReference type="GO" id="GO:0046872">
    <property type="term" value="F:metal ion binding"/>
    <property type="evidence" value="ECO:0007669"/>
    <property type="project" value="UniProtKB-KW"/>
</dbReference>
<dbReference type="RefSeq" id="WP_084623057.1">
    <property type="nucleotide sequence ID" value="NZ_BANB01000014.1"/>
</dbReference>
<proteinExistence type="inferred from homology"/>
<feature type="domain" description="EngB-type G" evidence="12">
    <location>
        <begin position="62"/>
        <end position="237"/>
    </location>
</feature>
<dbReference type="AlphaFoldDB" id="A0A0D6P2J6"/>
<dbReference type="PANTHER" id="PTHR11649">
    <property type="entry name" value="MSS1/TRME-RELATED GTP-BINDING PROTEIN"/>
    <property type="match status" value="1"/>
</dbReference>
<keyword evidence="5 10" id="KW-0547">Nucleotide-binding</keyword>
<evidence type="ECO:0000313" key="13">
    <source>
        <dbReference type="EMBL" id="GAN75887.1"/>
    </source>
</evidence>
<evidence type="ECO:0000313" key="14">
    <source>
        <dbReference type="Proteomes" id="UP000032680"/>
    </source>
</evidence>
<evidence type="ECO:0000259" key="12">
    <source>
        <dbReference type="PROSITE" id="PS51706"/>
    </source>
</evidence>
<evidence type="ECO:0000256" key="3">
    <source>
        <dbReference type="ARBA" id="ARBA00022618"/>
    </source>
</evidence>
<keyword evidence="8 10" id="KW-0717">Septation</keyword>
<dbReference type="NCBIfam" id="TIGR03598">
    <property type="entry name" value="GTPase_YsxC"/>
    <property type="match status" value="1"/>
</dbReference>
<keyword evidence="14" id="KW-1185">Reference proteome</keyword>
<feature type="region of interest" description="Disordered" evidence="11">
    <location>
        <begin position="1"/>
        <end position="26"/>
    </location>
</feature>
<dbReference type="GO" id="GO:0000917">
    <property type="term" value="P:division septum assembly"/>
    <property type="evidence" value="ECO:0007669"/>
    <property type="project" value="UniProtKB-KW"/>
</dbReference>
<dbReference type="InterPro" id="IPR006073">
    <property type="entry name" value="GTP-bd"/>
</dbReference>
<organism evidence="13 14">
    <name type="scientific">Acidisphaera rubrifaciens HS-AP3</name>
    <dbReference type="NCBI Taxonomy" id="1231350"/>
    <lineage>
        <taxon>Bacteria</taxon>
        <taxon>Pseudomonadati</taxon>
        <taxon>Pseudomonadota</taxon>
        <taxon>Alphaproteobacteria</taxon>
        <taxon>Acetobacterales</taxon>
        <taxon>Acetobacteraceae</taxon>
        <taxon>Acidisphaera</taxon>
    </lineage>
</organism>
<keyword evidence="9 10" id="KW-0131">Cell cycle</keyword>
<comment type="caution">
    <text evidence="13">The sequence shown here is derived from an EMBL/GenBank/DDBJ whole genome shotgun (WGS) entry which is preliminary data.</text>
</comment>
<dbReference type="Proteomes" id="UP000032680">
    <property type="component" value="Unassembled WGS sequence"/>
</dbReference>
<comment type="function">
    <text evidence="10">Necessary for normal cell division and for the maintenance of normal septation.</text>
</comment>
<dbReference type="InterPro" id="IPR030393">
    <property type="entry name" value="G_ENGB_dom"/>
</dbReference>
<dbReference type="SUPFAM" id="SSF52540">
    <property type="entry name" value="P-loop containing nucleoside triphosphate hydrolases"/>
    <property type="match status" value="1"/>
</dbReference>
<keyword evidence="7 10" id="KW-0342">GTP-binding</keyword>
<comment type="cofactor">
    <cofactor evidence="1">
        <name>Mg(2+)</name>
        <dbReference type="ChEBI" id="CHEBI:18420"/>
    </cofactor>
</comment>
<accession>A0A0D6P2J6</accession>
<evidence type="ECO:0000256" key="9">
    <source>
        <dbReference type="ARBA" id="ARBA00023306"/>
    </source>
</evidence>
<name>A0A0D6P2J6_9PROT</name>
<reference evidence="13 14" key="1">
    <citation type="submission" date="2012-11" db="EMBL/GenBank/DDBJ databases">
        <title>Whole genome sequence of Acidisphaera rubrifaciens HS-AP3.</title>
        <authorList>
            <person name="Azuma Y."/>
            <person name="Higashiura N."/>
            <person name="Hirakawa H."/>
            <person name="Matsushita K."/>
        </authorList>
    </citation>
    <scope>NUCLEOTIDE SEQUENCE [LARGE SCALE GENOMIC DNA]</scope>
    <source>
        <strain evidence="13 14">HS-AP3</strain>
    </source>
</reference>
<dbReference type="CDD" id="cd01876">
    <property type="entry name" value="YihA_EngB"/>
    <property type="match status" value="1"/>
</dbReference>
<dbReference type="Pfam" id="PF01926">
    <property type="entry name" value="MMR_HSR1"/>
    <property type="match status" value="1"/>
</dbReference>
<sequence>MADPASRHPAQAEPGAHLTAGGDAPDGAAEAAAAEEAGRLLFARPCRFFYASQRIDQLPPAAGVEIAFAGRSNVGKSSLLNALTGHNALARASGQPGRTRQLNFFDLDGQATLVDMPGYGYAQAPKSIKADWQGLMFDYLRGRPNLRRVFLLLDARIEIKASDTAVMELLDRAAVTYQLVLTKTDGTKPAALASKLSEVRGLARRHAAAHQDVLATSSEDGAGIPALRAAIATLLAG</sequence>
<dbReference type="Gene3D" id="3.40.50.300">
    <property type="entry name" value="P-loop containing nucleotide triphosphate hydrolases"/>
    <property type="match status" value="1"/>
</dbReference>
<evidence type="ECO:0000256" key="2">
    <source>
        <dbReference type="ARBA" id="ARBA00009638"/>
    </source>
</evidence>
<evidence type="ECO:0000256" key="7">
    <source>
        <dbReference type="ARBA" id="ARBA00023134"/>
    </source>
</evidence>
<evidence type="ECO:0000256" key="1">
    <source>
        <dbReference type="ARBA" id="ARBA00001946"/>
    </source>
</evidence>
<comment type="similarity">
    <text evidence="2 10">Belongs to the TRAFAC class TrmE-Era-EngA-EngB-Septin-like GTPase superfamily. EngB GTPase family.</text>
</comment>
<gene>
    <name evidence="10" type="primary">engB</name>
    <name evidence="13" type="ORF">Asru_0014_02</name>
</gene>
<dbReference type="OrthoDB" id="9804921at2"/>
<dbReference type="GO" id="GO:0005525">
    <property type="term" value="F:GTP binding"/>
    <property type="evidence" value="ECO:0007669"/>
    <property type="project" value="UniProtKB-UniRule"/>
</dbReference>
<keyword evidence="4" id="KW-0479">Metal-binding</keyword>
<evidence type="ECO:0000256" key="8">
    <source>
        <dbReference type="ARBA" id="ARBA00023210"/>
    </source>
</evidence>
<dbReference type="EMBL" id="BANB01000014">
    <property type="protein sequence ID" value="GAN75887.1"/>
    <property type="molecule type" value="Genomic_DNA"/>
</dbReference>
<dbReference type="InterPro" id="IPR019987">
    <property type="entry name" value="GTP-bd_ribosome_bio_YsxC"/>
</dbReference>
<protein>
    <recommendedName>
        <fullName evidence="10">Probable GTP-binding protein EngB</fullName>
    </recommendedName>
</protein>